<dbReference type="OrthoDB" id="6105938at2759"/>
<keyword evidence="2" id="KW-0479">Metal-binding</keyword>
<comment type="subcellular location">
    <subcellularLocation>
        <location evidence="1">Nucleus</location>
    </subcellularLocation>
</comment>
<reference evidence="11 12" key="1">
    <citation type="journal article" date="2013" name="Curr. Biol.">
        <title>The Genome of the Foraminiferan Reticulomyxa filosa.</title>
        <authorList>
            <person name="Glockner G."/>
            <person name="Hulsmann N."/>
            <person name="Schleicher M."/>
            <person name="Noegel A.A."/>
            <person name="Eichinger L."/>
            <person name="Gallinger C."/>
            <person name="Pawlowski J."/>
            <person name="Sierra R."/>
            <person name="Euteneuer U."/>
            <person name="Pillet L."/>
            <person name="Moustafa A."/>
            <person name="Platzer M."/>
            <person name="Groth M."/>
            <person name="Szafranski K."/>
            <person name="Schliwa M."/>
        </authorList>
    </citation>
    <scope>NUCLEOTIDE SEQUENCE [LARGE SCALE GENOMIC DNA]</scope>
</reference>
<accession>X6NAH9</accession>
<gene>
    <name evidence="11" type="ORF">RFI_14152</name>
</gene>
<dbReference type="Gene3D" id="3.30.160.60">
    <property type="entry name" value="Classic Zinc Finger"/>
    <property type="match status" value="3"/>
</dbReference>
<organism evidence="11 12">
    <name type="scientific">Reticulomyxa filosa</name>
    <dbReference type="NCBI Taxonomy" id="46433"/>
    <lineage>
        <taxon>Eukaryota</taxon>
        <taxon>Sar</taxon>
        <taxon>Rhizaria</taxon>
        <taxon>Retaria</taxon>
        <taxon>Foraminifera</taxon>
        <taxon>Monothalamids</taxon>
        <taxon>Reticulomyxidae</taxon>
        <taxon>Reticulomyxa</taxon>
    </lineage>
</organism>
<feature type="domain" description="C2H2-type" evidence="10">
    <location>
        <begin position="390"/>
        <end position="417"/>
    </location>
</feature>
<dbReference type="Pfam" id="PF00096">
    <property type="entry name" value="zf-C2H2"/>
    <property type="match status" value="1"/>
</dbReference>
<evidence type="ECO:0000313" key="11">
    <source>
        <dbReference type="EMBL" id="ETO23036.1"/>
    </source>
</evidence>
<dbReference type="Proteomes" id="UP000023152">
    <property type="component" value="Unassembled WGS sequence"/>
</dbReference>
<keyword evidence="8" id="KW-0175">Coiled coil</keyword>
<dbReference type="PROSITE" id="PS00028">
    <property type="entry name" value="ZINC_FINGER_C2H2_1"/>
    <property type="match status" value="3"/>
</dbReference>
<evidence type="ECO:0000256" key="1">
    <source>
        <dbReference type="ARBA" id="ARBA00004123"/>
    </source>
</evidence>
<feature type="region of interest" description="Disordered" evidence="9">
    <location>
        <begin position="159"/>
        <end position="185"/>
    </location>
</feature>
<feature type="coiled-coil region" evidence="8">
    <location>
        <begin position="42"/>
        <end position="76"/>
    </location>
</feature>
<evidence type="ECO:0000256" key="7">
    <source>
        <dbReference type="PROSITE-ProRule" id="PRU00042"/>
    </source>
</evidence>
<sequence length="484" mass="56611">MAYNSFNLFSTSSPPPPNDISLFLPPISSFSTDTLEFSSVKREDTSNRNEDQEMKINKLKEELKMLQQKKGQHLRHVHEMYGKLINKIKNQEFRHCEMIESYLDGWIDKISQQLNGCPNVCAMTSENDQDYVISDTMIADLIRYCNASFQLNEAKKDYSDITDKENESATSSDDKQRPSISPKEMDKEPFFLMDKALPEGHLGHLKYYNAHHDASDITNVWHPKELQEWLNPRICDSASKENEYDHDLTFQFHSMKQEDEEALKLKQESDSIDSKTKCEMKMEDESEFEKFNDPNNFHEYLFRCKQCNKILRTENSLRGHSKLHKTTKMYQCKLCPMAYVNKGSLKAHEDIKHFPGIKINFVSQTIFLHFLIINFLLLSEITLQTEKLKFECSYCKRRFYCGSALAVHVVTHTGVNPYKCNKCHKGFSYEKTWQNHKRRGCNYSFSFSEINVKKESNGDDKVKDEEKGKVKTEMITIKQECDHQ</sequence>
<dbReference type="GO" id="GO:0000981">
    <property type="term" value="F:DNA-binding transcription factor activity, RNA polymerase II-specific"/>
    <property type="evidence" value="ECO:0007669"/>
    <property type="project" value="TreeGrafter"/>
</dbReference>
<proteinExistence type="predicted"/>
<keyword evidence="4 7" id="KW-0863">Zinc-finger</keyword>
<dbReference type="EMBL" id="ASPP01010279">
    <property type="protein sequence ID" value="ETO23036.1"/>
    <property type="molecule type" value="Genomic_DNA"/>
</dbReference>
<dbReference type="AlphaFoldDB" id="X6NAH9"/>
<evidence type="ECO:0000259" key="10">
    <source>
        <dbReference type="PROSITE" id="PS50157"/>
    </source>
</evidence>
<evidence type="ECO:0000256" key="3">
    <source>
        <dbReference type="ARBA" id="ARBA00022737"/>
    </source>
</evidence>
<keyword evidence="5" id="KW-0862">Zinc</keyword>
<evidence type="ECO:0000256" key="4">
    <source>
        <dbReference type="ARBA" id="ARBA00022771"/>
    </source>
</evidence>
<dbReference type="PANTHER" id="PTHR24388:SF54">
    <property type="entry name" value="PROTEIN ESCARGOT"/>
    <property type="match status" value="1"/>
</dbReference>
<dbReference type="SMART" id="SM00355">
    <property type="entry name" value="ZnF_C2H2"/>
    <property type="match status" value="4"/>
</dbReference>
<evidence type="ECO:0000256" key="9">
    <source>
        <dbReference type="SAM" id="MobiDB-lite"/>
    </source>
</evidence>
<dbReference type="PROSITE" id="PS50157">
    <property type="entry name" value="ZINC_FINGER_C2H2_2"/>
    <property type="match status" value="4"/>
</dbReference>
<keyword evidence="3" id="KW-0677">Repeat</keyword>
<dbReference type="InterPro" id="IPR036236">
    <property type="entry name" value="Znf_C2H2_sf"/>
</dbReference>
<dbReference type="InterPro" id="IPR013087">
    <property type="entry name" value="Znf_C2H2_type"/>
</dbReference>
<feature type="domain" description="C2H2-type" evidence="10">
    <location>
        <begin position="418"/>
        <end position="438"/>
    </location>
</feature>
<dbReference type="SUPFAM" id="SSF57667">
    <property type="entry name" value="beta-beta-alpha zinc fingers"/>
    <property type="match status" value="2"/>
</dbReference>
<evidence type="ECO:0000256" key="2">
    <source>
        <dbReference type="ARBA" id="ARBA00022723"/>
    </source>
</evidence>
<comment type="caution">
    <text evidence="11">The sequence shown here is derived from an EMBL/GenBank/DDBJ whole genome shotgun (WGS) entry which is preliminary data.</text>
</comment>
<dbReference type="GO" id="GO:0000978">
    <property type="term" value="F:RNA polymerase II cis-regulatory region sequence-specific DNA binding"/>
    <property type="evidence" value="ECO:0007669"/>
    <property type="project" value="TreeGrafter"/>
</dbReference>
<feature type="domain" description="C2H2-type" evidence="10">
    <location>
        <begin position="302"/>
        <end position="329"/>
    </location>
</feature>
<evidence type="ECO:0000256" key="8">
    <source>
        <dbReference type="SAM" id="Coils"/>
    </source>
</evidence>
<dbReference type="GO" id="GO:0005634">
    <property type="term" value="C:nucleus"/>
    <property type="evidence" value="ECO:0007669"/>
    <property type="project" value="UniProtKB-SubCell"/>
</dbReference>
<name>X6NAH9_RETFI</name>
<dbReference type="PANTHER" id="PTHR24388">
    <property type="entry name" value="ZINC FINGER PROTEIN"/>
    <property type="match status" value="1"/>
</dbReference>
<evidence type="ECO:0000313" key="12">
    <source>
        <dbReference type="Proteomes" id="UP000023152"/>
    </source>
</evidence>
<dbReference type="GO" id="GO:0008270">
    <property type="term" value="F:zinc ion binding"/>
    <property type="evidence" value="ECO:0007669"/>
    <property type="project" value="UniProtKB-KW"/>
</dbReference>
<keyword evidence="12" id="KW-1185">Reference proteome</keyword>
<evidence type="ECO:0000256" key="5">
    <source>
        <dbReference type="ARBA" id="ARBA00022833"/>
    </source>
</evidence>
<protein>
    <recommendedName>
        <fullName evidence="10">C2H2-type domain-containing protein</fullName>
    </recommendedName>
</protein>
<feature type="domain" description="C2H2-type" evidence="10">
    <location>
        <begin position="330"/>
        <end position="353"/>
    </location>
</feature>
<dbReference type="InterPro" id="IPR050527">
    <property type="entry name" value="Snail/Krueppel_Znf"/>
</dbReference>
<evidence type="ECO:0000256" key="6">
    <source>
        <dbReference type="ARBA" id="ARBA00023242"/>
    </source>
</evidence>
<keyword evidence="6" id="KW-0539">Nucleus</keyword>